<dbReference type="Pfam" id="PF07238">
    <property type="entry name" value="PilZ"/>
    <property type="match status" value="1"/>
</dbReference>
<sequence length="110" mass="12074">MPPFNERRLFPRYPTIGLKVEIDGRLFDVADISLEGVRVKGPGLVIGNSVTLLLYPAGKDRRKGVLVGAKVVVRHRDSVALRFDGATMALMKLVVHQASLHLGVEPYAVK</sequence>
<keyword evidence="3" id="KW-1185">Reference proteome</keyword>
<comment type="caution">
    <text evidence="2">The sequence shown here is derived from an EMBL/GenBank/DDBJ whole genome shotgun (WGS) entry which is preliminary data.</text>
</comment>
<organism evidence="2 3">
    <name type="scientific">Telmatospirillum siberiense</name>
    <dbReference type="NCBI Taxonomy" id="382514"/>
    <lineage>
        <taxon>Bacteria</taxon>
        <taxon>Pseudomonadati</taxon>
        <taxon>Pseudomonadota</taxon>
        <taxon>Alphaproteobacteria</taxon>
        <taxon>Rhodospirillales</taxon>
        <taxon>Rhodospirillaceae</taxon>
        <taxon>Telmatospirillum</taxon>
    </lineage>
</organism>
<dbReference type="Proteomes" id="UP000233293">
    <property type="component" value="Unassembled WGS sequence"/>
</dbReference>
<accession>A0A2N3PXZ8</accession>
<dbReference type="OrthoDB" id="7356944at2"/>
<dbReference type="EMBL" id="PIUM01000005">
    <property type="protein sequence ID" value="PKU25245.1"/>
    <property type="molecule type" value="Genomic_DNA"/>
</dbReference>
<dbReference type="AlphaFoldDB" id="A0A2N3PXZ8"/>
<gene>
    <name evidence="2" type="ORF">CWS72_06465</name>
</gene>
<protein>
    <recommendedName>
        <fullName evidence="1">PilZ domain-containing protein</fullName>
    </recommendedName>
</protein>
<dbReference type="InterPro" id="IPR009875">
    <property type="entry name" value="PilZ_domain"/>
</dbReference>
<evidence type="ECO:0000313" key="3">
    <source>
        <dbReference type="Proteomes" id="UP000233293"/>
    </source>
</evidence>
<reference evidence="3" key="1">
    <citation type="submission" date="2017-12" db="EMBL/GenBank/DDBJ databases">
        <title>Draft genome sequence of Telmatospirillum siberiense 26-4b1T, an acidotolerant peatland alphaproteobacterium potentially involved in sulfur cycling.</title>
        <authorList>
            <person name="Hausmann B."/>
            <person name="Pjevac P."/>
            <person name="Schreck K."/>
            <person name="Herbold C.W."/>
            <person name="Daims H."/>
            <person name="Wagner M."/>
            <person name="Pester M."/>
            <person name="Loy A."/>
        </authorList>
    </citation>
    <scope>NUCLEOTIDE SEQUENCE [LARGE SCALE GENOMIC DNA]</scope>
    <source>
        <strain evidence="3">26-4b1</strain>
    </source>
</reference>
<dbReference type="RefSeq" id="WP_101249769.1">
    <property type="nucleotide sequence ID" value="NZ_PIUM01000005.1"/>
</dbReference>
<proteinExistence type="predicted"/>
<dbReference type="GO" id="GO:0035438">
    <property type="term" value="F:cyclic-di-GMP binding"/>
    <property type="evidence" value="ECO:0007669"/>
    <property type="project" value="InterPro"/>
</dbReference>
<feature type="domain" description="PilZ" evidence="1">
    <location>
        <begin position="6"/>
        <end position="94"/>
    </location>
</feature>
<evidence type="ECO:0000313" key="2">
    <source>
        <dbReference type="EMBL" id="PKU25245.1"/>
    </source>
</evidence>
<evidence type="ECO:0000259" key="1">
    <source>
        <dbReference type="Pfam" id="PF07238"/>
    </source>
</evidence>
<name>A0A2N3PXZ8_9PROT</name>